<organism evidence="1">
    <name type="scientific">uncultured Caudovirales phage</name>
    <dbReference type="NCBI Taxonomy" id="2100421"/>
    <lineage>
        <taxon>Viruses</taxon>
        <taxon>Duplodnaviria</taxon>
        <taxon>Heunggongvirae</taxon>
        <taxon>Uroviricota</taxon>
        <taxon>Caudoviricetes</taxon>
        <taxon>Peduoviridae</taxon>
        <taxon>Maltschvirus</taxon>
        <taxon>Maltschvirus maltsch</taxon>
    </lineage>
</organism>
<proteinExistence type="predicted"/>
<gene>
    <name evidence="1" type="ORF">UFOVP641_11</name>
</gene>
<dbReference type="EMBL" id="LR796604">
    <property type="protein sequence ID" value="CAB4153605.1"/>
    <property type="molecule type" value="Genomic_DNA"/>
</dbReference>
<reference evidence="1" key="1">
    <citation type="submission" date="2020-04" db="EMBL/GenBank/DDBJ databases">
        <authorList>
            <person name="Chiriac C."/>
            <person name="Salcher M."/>
            <person name="Ghai R."/>
            <person name="Kavagutti S V."/>
        </authorList>
    </citation>
    <scope>NUCLEOTIDE SEQUENCE</scope>
</reference>
<protein>
    <recommendedName>
        <fullName evidence="2">Concanavalin A-like lectin/glucanases superfamily</fullName>
    </recommendedName>
</protein>
<name>A0A6J5N1W2_9CAUD</name>
<sequence>MDQFYFESGYLTPDSGYYVYTADVESAQAGSSTLTATVGVIKSASSALAVTFTQTAIISHIEGADLFAMSNAAMAVEVSRIRDNNILASAAFSIATDASRTRNISSDEASAFTIDVTNLRVRYDEAALDAAFSLACNNERVRNVVVKFETIYSTYSQNVSGTDEIYGFFFRPDMDSYRQIQPGWYVDGHVDWIVTAVDHTVDSGQSSLITITGGVFGSGVTYRFVGPLGTYATLQSTPSGTIPAEASLTSQFTQTASADKFIGIISNQTSAVELTATVERFRDVTSSPSSAVSLAVDLIKTAQASSTMSATASMTAMISHIEGADLFAMSNTSLSVSAVKITDAVSNIDSTASQTVIPTYNKLVSASLSATTNVSVTAERTRGIIAGLSSQVTLTAQLTNFIPTYSWSEVTSGTANTLTYSFSTQYRQQPTTSGYRLLLQNGTGSDRFSLYPGDAISRSLLNPGTNLSCIEFWYIGANAQSATNQILYAGGVEIQYNATTGYRLMLSASQTPITYDQNSAGAGTAPSNTQAIHIAVTRSSATQYNLYVNGTRLFTQTVSSSFVPYIDVSPDPVILFLNYTGKVYGVDEFRYSIGASRYSGASYTVPTTAFSRDGYTRALSHFDQSLSIIPSAVVGTAALTSQFTQTTVARKFGTIEGSAALTSAFAQSTQVNRRVDAVVSLSAFVTQLTVSGRIQSDVADLDLAFALSVSGQKIRMTNVDLTSQFSMTATGLDLDLANAALVAQSNMSVVGSKFQGVSASLTTNSNLVCVTPIEFAQFYANVPNSGYITSSGATIAPAYYNGASGYGFEPVIANLWFKLERNLAQGEYVELYSDINSSNANIRIEVFRTSSFQEYGLEYPVGTLLFNITVIYRYVAGTTGAWKEWSSGNQASYDLGSTDITQWTNFQGNFLPSILQTYNGTSAGHATATWANAYVNGQLNRTGFTSNGTRAEIQTVDGWSAPYLYGTGTLADGGQWGNPNNIMDLFLDNIWIKKTASVDVNQFYNNGYEQFITTNGTTLNGTVADVWLPFTDLLDHASTTPTWDYTKNNRVVYGYIFYAEADLASNFAQSINYLRIYDGHADLTTTSTVSAISLRVRPGNSAVNVQATLTAQGLKAAILSSSMSIQVTANILAVKTATASSQQQVTAALTATNIRVRYNQASLTSQASLTVNAVKIAQASSTQTVTASQITTVLRIRKSAVALQAFDTVVAAVAKIGVGLLAMDSNFTQITIAEKTVNPILNLSTQASILISGDKVRNVQASLTSQASITVLADKIKPVGADLVATAVLTSSVVKITRIQLAVQTTSQVTAEIKRTRATTVGLSTSANLTAIGKRNRLASATLTARATVIVSTRNIIRAQANLQAFNTVLAVGQRIRFDPYYRLAIKSETRALVIHKETALLTVDSETRVNIIKGRE</sequence>
<evidence type="ECO:0008006" key="2">
    <source>
        <dbReference type="Google" id="ProtNLM"/>
    </source>
</evidence>
<evidence type="ECO:0000313" key="1">
    <source>
        <dbReference type="EMBL" id="CAB4153605.1"/>
    </source>
</evidence>
<accession>A0A6J5N1W2</accession>